<keyword evidence="8" id="KW-1185">Reference proteome</keyword>
<dbReference type="RefSeq" id="WP_146356664.1">
    <property type="nucleotide sequence ID" value="NZ_VOBR01000022.1"/>
</dbReference>
<evidence type="ECO:0000256" key="3">
    <source>
        <dbReference type="ARBA" id="ARBA00022763"/>
    </source>
</evidence>
<dbReference type="AlphaFoldDB" id="A0A563EMA9"/>
<dbReference type="Pfam" id="PF03852">
    <property type="entry name" value="Vsr"/>
    <property type="match status" value="1"/>
</dbReference>
<evidence type="ECO:0000256" key="6">
    <source>
        <dbReference type="ARBA" id="ARBA00029466"/>
    </source>
</evidence>
<sequence>MRRTRRTGTAPELALRSALHRRGMRFLVDVAPAGTNRRRRVDVVLRGARVAVFVDGCFWHSCPEHGQLPKANRDWWRLKLRGVVRRDRDTDEQLAASGWHVVRVWEHEDADAAADRIRDLVRTRPVPVRAGRRRAGAHGPT</sequence>
<accession>A0A563EMA9</accession>
<dbReference type="InterPro" id="IPR011335">
    <property type="entry name" value="Restrct_endonuc-II-like"/>
</dbReference>
<dbReference type="GO" id="GO:0016787">
    <property type="term" value="F:hydrolase activity"/>
    <property type="evidence" value="ECO:0007669"/>
    <property type="project" value="UniProtKB-KW"/>
</dbReference>
<evidence type="ECO:0000256" key="1">
    <source>
        <dbReference type="ARBA" id="ARBA00022722"/>
    </source>
</evidence>
<dbReference type="Proteomes" id="UP000316639">
    <property type="component" value="Unassembled WGS sequence"/>
</dbReference>
<dbReference type="GO" id="GO:0006298">
    <property type="term" value="P:mismatch repair"/>
    <property type="evidence" value="ECO:0007669"/>
    <property type="project" value="InterPro"/>
</dbReference>
<dbReference type="NCBIfam" id="TIGR00632">
    <property type="entry name" value="vsr"/>
    <property type="match status" value="1"/>
</dbReference>
<keyword evidence="4" id="KW-0378">Hydrolase</keyword>
<comment type="similarity">
    <text evidence="6">Belongs to the Vsr family.</text>
</comment>
<dbReference type="GO" id="GO:0004519">
    <property type="term" value="F:endonuclease activity"/>
    <property type="evidence" value="ECO:0007669"/>
    <property type="project" value="UniProtKB-KW"/>
</dbReference>
<comment type="caution">
    <text evidence="7">The sequence shown here is derived from an EMBL/GenBank/DDBJ whole genome shotgun (WGS) entry which is preliminary data.</text>
</comment>
<dbReference type="InterPro" id="IPR004603">
    <property type="entry name" value="DNA_mismatch_endonuc_vsr"/>
</dbReference>
<name>A0A563EMA9_9PSEU</name>
<keyword evidence="5" id="KW-0234">DNA repair</keyword>
<reference evidence="7 8" key="1">
    <citation type="submission" date="2019-07" db="EMBL/GenBank/DDBJ databases">
        <title>Lentzea xizangensis sp. nov., isolated from Qinghai-Tibetan Plateau Soils.</title>
        <authorList>
            <person name="Huang J."/>
        </authorList>
    </citation>
    <scope>NUCLEOTIDE SEQUENCE [LARGE SCALE GENOMIC DNA]</scope>
    <source>
        <strain evidence="7 8">FXJ1.1311</strain>
    </source>
</reference>
<dbReference type="OrthoDB" id="9801520at2"/>
<evidence type="ECO:0000256" key="5">
    <source>
        <dbReference type="ARBA" id="ARBA00023204"/>
    </source>
</evidence>
<proteinExistence type="inferred from homology"/>
<evidence type="ECO:0000313" key="8">
    <source>
        <dbReference type="Proteomes" id="UP000316639"/>
    </source>
</evidence>
<evidence type="ECO:0000256" key="4">
    <source>
        <dbReference type="ARBA" id="ARBA00022801"/>
    </source>
</evidence>
<keyword evidence="1" id="KW-0540">Nuclease</keyword>
<dbReference type="Gene3D" id="3.40.960.10">
    <property type="entry name" value="VSR Endonuclease"/>
    <property type="match status" value="1"/>
</dbReference>
<evidence type="ECO:0000313" key="7">
    <source>
        <dbReference type="EMBL" id="TWP48078.1"/>
    </source>
</evidence>
<keyword evidence="3" id="KW-0227">DNA damage</keyword>
<keyword evidence="2 7" id="KW-0255">Endonuclease</keyword>
<organism evidence="7 8">
    <name type="scientific">Lentzea tibetensis</name>
    <dbReference type="NCBI Taxonomy" id="2591470"/>
    <lineage>
        <taxon>Bacteria</taxon>
        <taxon>Bacillati</taxon>
        <taxon>Actinomycetota</taxon>
        <taxon>Actinomycetes</taxon>
        <taxon>Pseudonocardiales</taxon>
        <taxon>Pseudonocardiaceae</taxon>
        <taxon>Lentzea</taxon>
    </lineage>
</organism>
<dbReference type="EMBL" id="VOBR01000022">
    <property type="protein sequence ID" value="TWP48078.1"/>
    <property type="molecule type" value="Genomic_DNA"/>
</dbReference>
<evidence type="ECO:0000256" key="2">
    <source>
        <dbReference type="ARBA" id="ARBA00022759"/>
    </source>
</evidence>
<protein>
    <submittedName>
        <fullName evidence="7">DNA mismatch endonuclease Vsr</fullName>
    </submittedName>
</protein>
<gene>
    <name evidence="7" type="primary">vsr</name>
    <name evidence="7" type="ORF">FKR81_29290</name>
</gene>
<dbReference type="SUPFAM" id="SSF52980">
    <property type="entry name" value="Restriction endonuclease-like"/>
    <property type="match status" value="1"/>
</dbReference>